<evidence type="ECO:0000256" key="4">
    <source>
        <dbReference type="ARBA" id="ARBA00022692"/>
    </source>
</evidence>
<keyword evidence="8 12" id="KW-0472">Membrane</keyword>
<organism evidence="14 15">
    <name type="scientific">Macrostomum lignano</name>
    <dbReference type="NCBI Taxonomy" id="282301"/>
    <lineage>
        <taxon>Eukaryota</taxon>
        <taxon>Metazoa</taxon>
        <taxon>Spiralia</taxon>
        <taxon>Lophotrochozoa</taxon>
        <taxon>Platyhelminthes</taxon>
        <taxon>Rhabditophora</taxon>
        <taxon>Macrostomorpha</taxon>
        <taxon>Macrostomida</taxon>
        <taxon>Macrostomidae</taxon>
        <taxon>Macrostomum</taxon>
    </lineage>
</organism>
<dbReference type="PANTHER" id="PTHR11690">
    <property type="entry name" value="AMILORIDE-SENSITIVE SODIUM CHANNEL-RELATED"/>
    <property type="match status" value="1"/>
</dbReference>
<evidence type="ECO:0000256" key="12">
    <source>
        <dbReference type="SAM" id="Phobius"/>
    </source>
</evidence>
<keyword evidence="15" id="KW-1185">Reference proteome</keyword>
<evidence type="ECO:0000256" key="5">
    <source>
        <dbReference type="ARBA" id="ARBA00022989"/>
    </source>
</evidence>
<sequence>MNNNDSKQIKANSLGKGNDLYCQVSGFCQRTTIHGLSHMYQSKTSKRKIFWLTVFVLGLVATIVHLTFHAMQFLESPTIITLDHEGSEFEFPDVTICSQTPTTSRFYERGTEKFPNIQNGFTAMDLLLYPVYNQTYDSVHLLPYKEEILLHKRLIQHQYASMPTKHKGFALDELVIKCSFHKSDCRLQFTLLQNPYYLNCYTFQPPERNLKTTRPEDGLLLLLYIGNAQKNNIFPGKNATITSRSRPTSQKRETGNDWFARILLPEYEPAGVKIVFHEKDAFPALRAAGSIVGAGQFSEIELGMIQERKLNKGSSPCVDTEPKVWFLTSLDESGWPVFREFNAEPGDCIYEFQQRDLYKECGCTSHRVPLQRDHKMFNSIDRGDQVGWCYNSTSLLLDLGLDVNQIVKSVKGDPAKLVNISKTAIQSSHANSRLVERYLRRVNCHDSLLDRFSDPHYNSIQQCTDGGEKALYACQKNEYKSVHSTASWPRYSDIQEIIEEDILPALLIPKNNLSDGNKTKVEYRPLAHDLFDFDSNGQWTAQVELVKENFVKLQLHPVEVLVNVHREEPAYSIWEALGELGGIIGLWLGMSFLGVIEVCEFLINLTSAARRGKTLQLVKRQEPDAVSGPYGEAESAAPELLLSEISNGVDVDQPTQNC</sequence>
<comment type="subcellular location">
    <subcellularLocation>
        <location evidence="1">Membrane</location>
        <topology evidence="1">Multi-pass membrane protein</topology>
    </subcellularLocation>
</comment>
<keyword evidence="4 11" id="KW-0812">Transmembrane</keyword>
<dbReference type="AlphaFoldDB" id="A0A267GSY3"/>
<evidence type="ECO:0000256" key="1">
    <source>
        <dbReference type="ARBA" id="ARBA00004141"/>
    </source>
</evidence>
<evidence type="ECO:0000313" key="15">
    <source>
        <dbReference type="Proteomes" id="UP000215902"/>
    </source>
</evidence>
<evidence type="ECO:0000256" key="10">
    <source>
        <dbReference type="ARBA" id="ARBA00023303"/>
    </source>
</evidence>
<dbReference type="GO" id="GO:0015280">
    <property type="term" value="F:ligand-gated sodium channel activity"/>
    <property type="evidence" value="ECO:0007669"/>
    <property type="project" value="TreeGrafter"/>
</dbReference>
<proteinExistence type="inferred from homology"/>
<dbReference type="STRING" id="282301.A0A267GSY3"/>
<dbReference type="PANTHER" id="PTHR11690:SF248">
    <property type="entry name" value="PICKPOCKET 17, ISOFORM A"/>
    <property type="match status" value="1"/>
</dbReference>
<evidence type="ECO:0000313" key="13">
    <source>
        <dbReference type="EMBL" id="PAA63740.1"/>
    </source>
</evidence>
<evidence type="ECO:0000256" key="8">
    <source>
        <dbReference type="ARBA" id="ARBA00023136"/>
    </source>
</evidence>
<dbReference type="Gene3D" id="2.60.470.10">
    <property type="entry name" value="Acid-sensing ion channels like domains"/>
    <property type="match status" value="1"/>
</dbReference>
<evidence type="ECO:0000256" key="6">
    <source>
        <dbReference type="ARBA" id="ARBA00023053"/>
    </source>
</evidence>
<protein>
    <submittedName>
        <fullName evidence="14">Uncharacterized protein</fullName>
    </submittedName>
</protein>
<accession>A0A267GSY3</accession>
<dbReference type="InterPro" id="IPR001873">
    <property type="entry name" value="ENaC"/>
</dbReference>
<evidence type="ECO:0000256" key="2">
    <source>
        <dbReference type="ARBA" id="ARBA00022448"/>
    </source>
</evidence>
<feature type="transmembrane region" description="Helical" evidence="12">
    <location>
        <begin position="49"/>
        <end position="68"/>
    </location>
</feature>
<keyword evidence="7 11" id="KW-0406">Ion transport</keyword>
<keyword evidence="9 11" id="KW-0739">Sodium transport</keyword>
<evidence type="ECO:0000256" key="9">
    <source>
        <dbReference type="ARBA" id="ARBA00023201"/>
    </source>
</evidence>
<evidence type="ECO:0000256" key="11">
    <source>
        <dbReference type="RuleBase" id="RU000679"/>
    </source>
</evidence>
<comment type="similarity">
    <text evidence="11">Belongs to the amiloride-sensitive sodium channel (TC 1.A.6) family.</text>
</comment>
<keyword evidence="10 11" id="KW-0407">Ion channel</keyword>
<dbReference type="GO" id="GO:0005886">
    <property type="term" value="C:plasma membrane"/>
    <property type="evidence" value="ECO:0007669"/>
    <property type="project" value="TreeGrafter"/>
</dbReference>
<dbReference type="EMBL" id="NIVC01000190">
    <property type="protein sequence ID" value="PAA88419.1"/>
    <property type="molecule type" value="Genomic_DNA"/>
</dbReference>
<evidence type="ECO:0000256" key="3">
    <source>
        <dbReference type="ARBA" id="ARBA00022461"/>
    </source>
</evidence>
<dbReference type="OrthoDB" id="6021021at2759"/>
<evidence type="ECO:0000256" key="7">
    <source>
        <dbReference type="ARBA" id="ARBA00023065"/>
    </source>
</evidence>
<dbReference type="EMBL" id="NIVC01001816">
    <property type="protein sequence ID" value="PAA63740.1"/>
    <property type="molecule type" value="Genomic_DNA"/>
</dbReference>
<comment type="caution">
    <text evidence="14">The sequence shown here is derived from an EMBL/GenBank/DDBJ whole genome shotgun (WGS) entry which is preliminary data.</text>
</comment>
<keyword evidence="6" id="KW-0915">Sodium</keyword>
<dbReference type="Gene3D" id="1.10.287.770">
    <property type="entry name" value="YojJ-like"/>
    <property type="match status" value="1"/>
</dbReference>
<evidence type="ECO:0000313" key="14">
    <source>
        <dbReference type="EMBL" id="PAA88419.1"/>
    </source>
</evidence>
<keyword evidence="5 12" id="KW-1133">Transmembrane helix</keyword>
<dbReference type="Proteomes" id="UP000215902">
    <property type="component" value="Unassembled WGS sequence"/>
</dbReference>
<reference evidence="14 15" key="1">
    <citation type="submission" date="2017-06" db="EMBL/GenBank/DDBJ databases">
        <title>A platform for efficient transgenesis in Macrostomum lignano, a flatworm model organism for stem cell research.</title>
        <authorList>
            <person name="Berezikov E."/>
        </authorList>
    </citation>
    <scope>NUCLEOTIDE SEQUENCE [LARGE SCALE GENOMIC DNA]</scope>
    <source>
        <strain evidence="14">DV1</strain>
        <tissue evidence="14">Whole organism</tissue>
    </source>
</reference>
<dbReference type="PRINTS" id="PR01078">
    <property type="entry name" value="AMINACHANNEL"/>
</dbReference>
<keyword evidence="2 11" id="KW-0813">Transport</keyword>
<feature type="transmembrane region" description="Helical" evidence="12">
    <location>
        <begin position="580"/>
        <end position="603"/>
    </location>
</feature>
<name>A0A267GSY3_9PLAT</name>
<keyword evidence="3 11" id="KW-0894">Sodium channel</keyword>
<gene>
    <name evidence="13" type="ORF">BOX15_Mlig015385g1</name>
    <name evidence="14" type="ORF">BOX15_Mlig015385g3</name>
</gene>
<dbReference type="Pfam" id="PF00858">
    <property type="entry name" value="ASC"/>
    <property type="match status" value="1"/>
</dbReference>